<feature type="transmembrane region" description="Helical" evidence="8">
    <location>
        <begin position="172"/>
        <end position="190"/>
    </location>
</feature>
<keyword evidence="2 8" id="KW-0813">Transport</keyword>
<protein>
    <recommendedName>
        <fullName evidence="8">Ion-translocating oxidoreductase complex subunit A</fullName>
        <ecNumber evidence="8">7.-.-.-</ecNumber>
    </recommendedName>
    <alternativeName>
        <fullName evidence="8">Rnf electron transport complex subunit A</fullName>
    </alternativeName>
</protein>
<keyword evidence="4 8" id="KW-1278">Translocase</keyword>
<keyword evidence="7 8" id="KW-0472">Membrane</keyword>
<reference evidence="9 10" key="1">
    <citation type="submission" date="2017-04" db="EMBL/GenBank/DDBJ databases">
        <authorList>
            <person name="Afonso C.L."/>
            <person name="Miller P.J."/>
            <person name="Scott M.A."/>
            <person name="Spackman E."/>
            <person name="Goraichik I."/>
            <person name="Dimitrov K.M."/>
            <person name="Suarez D.L."/>
            <person name="Swayne D.E."/>
        </authorList>
    </citation>
    <scope>NUCLEOTIDE SEQUENCE [LARGE SCALE GENOMIC DNA]</scope>
    <source>
        <strain evidence="9 10">DSM 13146</strain>
    </source>
</reference>
<dbReference type="InterPro" id="IPR050133">
    <property type="entry name" value="NqrDE/RnfAE_oxidrdctase"/>
</dbReference>
<evidence type="ECO:0000256" key="2">
    <source>
        <dbReference type="ARBA" id="ARBA00022448"/>
    </source>
</evidence>
<dbReference type="GO" id="GO:0005886">
    <property type="term" value="C:plasma membrane"/>
    <property type="evidence" value="ECO:0007669"/>
    <property type="project" value="UniProtKB-SubCell"/>
</dbReference>
<feature type="transmembrane region" description="Helical" evidence="8">
    <location>
        <begin position="104"/>
        <end position="124"/>
    </location>
</feature>
<dbReference type="GO" id="GO:0022900">
    <property type="term" value="P:electron transport chain"/>
    <property type="evidence" value="ECO:0007669"/>
    <property type="project" value="UniProtKB-UniRule"/>
</dbReference>
<dbReference type="NCBIfam" id="NF003481">
    <property type="entry name" value="PRK05151.1"/>
    <property type="match status" value="1"/>
</dbReference>
<sequence length="191" mass="20740">MHEYWLLIVGAVFVNNIILARYLGNCPFFGVSNRMDTATGMAMAVVFVITLASCITWLVEKYVLAPFGLEYLETIAFILVIASLVQLVEMFLQKSVPALYRALGIYLPLITTNCAVLGVAVLCVEEDFNFIKTLVFAFASAVGYGMALIMLTGIRERILVAPVPKHLQGLPVGLISGGLLALAFLGFLGMV</sequence>
<accession>A0A1W1XU08</accession>
<evidence type="ECO:0000256" key="6">
    <source>
        <dbReference type="ARBA" id="ARBA00022989"/>
    </source>
</evidence>
<feature type="transmembrane region" description="Helical" evidence="8">
    <location>
        <begin position="71"/>
        <end position="92"/>
    </location>
</feature>
<dbReference type="PANTHER" id="PTHR30335:SF0">
    <property type="entry name" value="ION-TRANSLOCATING OXIDOREDUCTASE COMPLEX SUBUNIT A"/>
    <property type="match status" value="1"/>
</dbReference>
<dbReference type="OrthoDB" id="9803631at2"/>
<dbReference type="InterPro" id="IPR011293">
    <property type="entry name" value="Ion_transpt_RnfA/RsxA"/>
</dbReference>
<evidence type="ECO:0000256" key="8">
    <source>
        <dbReference type="HAMAP-Rule" id="MF_00459"/>
    </source>
</evidence>
<evidence type="ECO:0000313" key="10">
    <source>
        <dbReference type="Proteomes" id="UP000192783"/>
    </source>
</evidence>
<comment type="subunit">
    <text evidence="8">The complex is composed of six subunits: RnfA, RnfB, RnfC, RnfD, RnfE and RnfG.</text>
</comment>
<dbReference type="STRING" id="1121390.SAMN02746041_02924"/>
<dbReference type="EC" id="7.-.-.-" evidence="8"/>
<feature type="transmembrane region" description="Helical" evidence="8">
    <location>
        <begin position="36"/>
        <end position="59"/>
    </location>
</feature>
<dbReference type="PANTHER" id="PTHR30335">
    <property type="entry name" value="INTEGRAL MEMBRANE PROTEIN OF SOXR-REDUCING COMPLEX"/>
    <property type="match status" value="1"/>
</dbReference>
<keyword evidence="6 8" id="KW-1133">Transmembrane helix</keyword>
<keyword evidence="5 8" id="KW-0249">Electron transport</keyword>
<keyword evidence="3 8" id="KW-0812">Transmembrane</keyword>
<evidence type="ECO:0000256" key="3">
    <source>
        <dbReference type="ARBA" id="ARBA00022692"/>
    </source>
</evidence>
<gene>
    <name evidence="8" type="primary">rnfA</name>
    <name evidence="9" type="ORF">SAMN02746041_02924</name>
</gene>
<feature type="transmembrane region" description="Helical" evidence="8">
    <location>
        <begin position="130"/>
        <end position="151"/>
    </location>
</feature>
<evidence type="ECO:0000313" key="9">
    <source>
        <dbReference type="EMBL" id="SMC27344.1"/>
    </source>
</evidence>
<evidence type="ECO:0000256" key="1">
    <source>
        <dbReference type="ARBA" id="ARBA00004127"/>
    </source>
</evidence>
<dbReference type="Pfam" id="PF02508">
    <property type="entry name" value="Rnf-Nqr"/>
    <property type="match status" value="1"/>
</dbReference>
<dbReference type="NCBIfam" id="TIGR01943">
    <property type="entry name" value="rnfA"/>
    <property type="match status" value="1"/>
</dbReference>
<proteinExistence type="inferred from homology"/>
<comment type="similarity">
    <text evidence="8">Belongs to the NqrDE/RnfAE family.</text>
</comment>
<keyword evidence="8" id="KW-1003">Cell membrane</keyword>
<evidence type="ECO:0000256" key="7">
    <source>
        <dbReference type="ARBA" id="ARBA00023136"/>
    </source>
</evidence>
<name>A0A1W1XU08_9BACT</name>
<comment type="function">
    <text evidence="8">Part of a membrane-bound complex that couples electron transfer with translocation of ions across the membrane.</text>
</comment>
<comment type="subcellular location">
    <subcellularLocation>
        <location evidence="8">Cell membrane</location>
        <topology evidence="8">Multi-pass membrane protein</topology>
    </subcellularLocation>
    <subcellularLocation>
        <location evidence="1">Endomembrane system</location>
        <topology evidence="1">Multi-pass membrane protein</topology>
    </subcellularLocation>
</comment>
<dbReference type="InterPro" id="IPR003667">
    <property type="entry name" value="NqrDE/RnfAE"/>
</dbReference>
<evidence type="ECO:0000256" key="5">
    <source>
        <dbReference type="ARBA" id="ARBA00022982"/>
    </source>
</evidence>
<evidence type="ECO:0000256" key="4">
    <source>
        <dbReference type="ARBA" id="ARBA00022967"/>
    </source>
</evidence>
<dbReference type="Proteomes" id="UP000192783">
    <property type="component" value="Unassembled WGS sequence"/>
</dbReference>
<dbReference type="EMBL" id="FWXF01000021">
    <property type="protein sequence ID" value="SMC27344.1"/>
    <property type="molecule type" value="Genomic_DNA"/>
</dbReference>
<keyword evidence="10" id="KW-1185">Reference proteome</keyword>
<dbReference type="AlphaFoldDB" id="A0A1W1XU08"/>
<dbReference type="PIRSF" id="PIRSF006102">
    <property type="entry name" value="NQR_DE"/>
    <property type="match status" value="1"/>
</dbReference>
<dbReference type="GO" id="GO:0012505">
    <property type="term" value="C:endomembrane system"/>
    <property type="evidence" value="ECO:0007669"/>
    <property type="project" value="UniProtKB-SubCell"/>
</dbReference>
<organism evidence="9 10">
    <name type="scientific">Desulfacinum hydrothermale DSM 13146</name>
    <dbReference type="NCBI Taxonomy" id="1121390"/>
    <lineage>
        <taxon>Bacteria</taxon>
        <taxon>Pseudomonadati</taxon>
        <taxon>Thermodesulfobacteriota</taxon>
        <taxon>Syntrophobacteria</taxon>
        <taxon>Syntrophobacterales</taxon>
        <taxon>Syntrophobacteraceae</taxon>
        <taxon>Desulfacinum</taxon>
    </lineage>
</organism>
<dbReference type="HAMAP" id="MF_00459">
    <property type="entry name" value="RsxA_RnfA"/>
    <property type="match status" value="1"/>
</dbReference>
<feature type="transmembrane region" description="Helical" evidence="8">
    <location>
        <begin position="6"/>
        <end position="24"/>
    </location>
</feature>
<dbReference type="RefSeq" id="WP_084058830.1">
    <property type="nucleotide sequence ID" value="NZ_FWXF01000021.1"/>
</dbReference>